<protein>
    <submittedName>
        <fullName evidence="2">Uncharacterized protein</fullName>
    </submittedName>
</protein>
<dbReference type="OrthoDB" id="1436718at2759"/>
<organism evidence="2 3">
    <name type="scientific">Trifolium subterraneum</name>
    <name type="common">Subterranean clover</name>
    <dbReference type="NCBI Taxonomy" id="3900"/>
    <lineage>
        <taxon>Eukaryota</taxon>
        <taxon>Viridiplantae</taxon>
        <taxon>Streptophyta</taxon>
        <taxon>Embryophyta</taxon>
        <taxon>Tracheophyta</taxon>
        <taxon>Spermatophyta</taxon>
        <taxon>Magnoliopsida</taxon>
        <taxon>eudicotyledons</taxon>
        <taxon>Gunneridae</taxon>
        <taxon>Pentapetalae</taxon>
        <taxon>rosids</taxon>
        <taxon>fabids</taxon>
        <taxon>Fabales</taxon>
        <taxon>Fabaceae</taxon>
        <taxon>Papilionoideae</taxon>
        <taxon>50 kb inversion clade</taxon>
        <taxon>NPAAA clade</taxon>
        <taxon>Hologalegina</taxon>
        <taxon>IRL clade</taxon>
        <taxon>Trifolieae</taxon>
        <taxon>Trifolium</taxon>
    </lineage>
</organism>
<dbReference type="PANTHER" id="PTHR34427:SF5">
    <property type="entry name" value="DUF4283 DOMAIN-CONTAINING PROTEIN"/>
    <property type="match status" value="1"/>
</dbReference>
<keyword evidence="3" id="KW-1185">Reference proteome</keyword>
<feature type="compositionally biased region" description="Basic and acidic residues" evidence="1">
    <location>
        <begin position="153"/>
        <end position="163"/>
    </location>
</feature>
<dbReference type="Proteomes" id="UP000242715">
    <property type="component" value="Unassembled WGS sequence"/>
</dbReference>
<proteinExistence type="predicted"/>
<dbReference type="EMBL" id="DF974268">
    <property type="protein sequence ID" value="GAU46956.1"/>
    <property type="molecule type" value="Genomic_DNA"/>
</dbReference>
<dbReference type="AlphaFoldDB" id="A0A2Z6NTN6"/>
<gene>
    <name evidence="2" type="ORF">TSUD_403050</name>
</gene>
<feature type="region of interest" description="Disordered" evidence="1">
    <location>
        <begin position="35"/>
        <end position="57"/>
    </location>
</feature>
<evidence type="ECO:0000313" key="3">
    <source>
        <dbReference type="Proteomes" id="UP000242715"/>
    </source>
</evidence>
<dbReference type="PANTHER" id="PTHR34427">
    <property type="entry name" value="DUF4283 DOMAIN PROTEIN"/>
    <property type="match status" value="1"/>
</dbReference>
<feature type="region of interest" description="Disordered" evidence="1">
    <location>
        <begin position="139"/>
        <end position="164"/>
    </location>
</feature>
<reference evidence="3" key="1">
    <citation type="journal article" date="2017" name="Front. Plant Sci.">
        <title>Climate Clever Clovers: New Paradigm to Reduce the Environmental Footprint of Ruminants by Breeding Low Methanogenic Forages Utilizing Haplotype Variation.</title>
        <authorList>
            <person name="Kaur P."/>
            <person name="Appels R."/>
            <person name="Bayer P.E."/>
            <person name="Keeble-Gagnere G."/>
            <person name="Wang J."/>
            <person name="Hirakawa H."/>
            <person name="Shirasawa K."/>
            <person name="Vercoe P."/>
            <person name="Stefanova K."/>
            <person name="Durmic Z."/>
            <person name="Nichols P."/>
            <person name="Revell C."/>
            <person name="Isobe S.N."/>
            <person name="Edwards D."/>
            <person name="Erskine W."/>
        </authorList>
    </citation>
    <scope>NUCLEOTIDE SEQUENCE [LARGE SCALE GENOMIC DNA]</scope>
    <source>
        <strain evidence="3">cv. Daliak</strain>
    </source>
</reference>
<sequence>MTPLSFPQFSTFWRSNQTAKSFLLKDGGDVHQWKTVQGRRRKRSQKKSDIATSTSSHNEHPDDIMTYFFTSFPDSFGALAMLRAFIKRDVGGRRFGFARFSRVTDIRGFELELDNIIIGRDKISVNLARFQRVEGERKFDSNHVRKEGRRSRKDKEQHDKEDNPGAQSIILSYEAAKEDMEKLQKAFVGVVHEPGMTYNIQSSFHRQGYFGVKVTPLGANLALLEEQGDGEVKALMEYAKGWMDQWFKEIRSWCPSDLDAERTIWLMIYGVPSHAWNESFFNQLVKPWGSFINEDECMLKKSTMDVARLMIRMSCQQIIDEFVDVNINDVVYHLRVLEDSYGSMRIMIPQKKMVTTDKIQASSRTKMKRKRLEGCGRRGTWRRENQSFTGDGFLGIYVEWKVGLLYIVNVYSSCNISGKRKLWPDLVDFKLNNEPGEWCLEGEFNSILKVGERRGSSCGAWRQGKRIEFIQFIDALEELVVPYNCTIGQTVKVKLLCKGRRGFTQRIFKDYSCPIYNGNFSNVSMSFSTHINMPKKELMTSALH</sequence>
<evidence type="ECO:0000313" key="2">
    <source>
        <dbReference type="EMBL" id="GAU46956.1"/>
    </source>
</evidence>
<accession>A0A2Z6NTN6</accession>
<evidence type="ECO:0000256" key="1">
    <source>
        <dbReference type="SAM" id="MobiDB-lite"/>
    </source>
</evidence>
<name>A0A2Z6NTN6_TRISU</name>